<dbReference type="PANTHER" id="PTHR31790">
    <property type="entry name" value="OS02G0783600 PROTEIN"/>
    <property type="match status" value="1"/>
</dbReference>
<dbReference type="PANTHER" id="PTHR31790:SF526">
    <property type="entry name" value="OS12G0618150 PROTEIN"/>
    <property type="match status" value="1"/>
</dbReference>
<evidence type="ECO:0000259" key="1">
    <source>
        <dbReference type="PROSITE" id="PS50181"/>
    </source>
</evidence>
<dbReference type="PROSITE" id="PS50181">
    <property type="entry name" value="FBOX"/>
    <property type="match status" value="1"/>
</dbReference>
<dbReference type="AlphaFoldDB" id="A0A8K0HDA3"/>
<reference evidence="2" key="1">
    <citation type="submission" date="2020-03" db="EMBL/GenBank/DDBJ databases">
        <title>A high-quality chromosome-level genome assembly of a woody plant with both climbing and erect habits, Rhamnella rubrinervis.</title>
        <authorList>
            <person name="Lu Z."/>
            <person name="Yang Y."/>
            <person name="Zhu X."/>
            <person name="Sun Y."/>
        </authorList>
    </citation>
    <scope>NUCLEOTIDE SEQUENCE</scope>
    <source>
        <strain evidence="2">BYM</strain>
        <tissue evidence="2">Leaf</tissue>
    </source>
</reference>
<organism evidence="2 3">
    <name type="scientific">Rhamnella rubrinervis</name>
    <dbReference type="NCBI Taxonomy" id="2594499"/>
    <lineage>
        <taxon>Eukaryota</taxon>
        <taxon>Viridiplantae</taxon>
        <taxon>Streptophyta</taxon>
        <taxon>Embryophyta</taxon>
        <taxon>Tracheophyta</taxon>
        <taxon>Spermatophyta</taxon>
        <taxon>Magnoliopsida</taxon>
        <taxon>eudicotyledons</taxon>
        <taxon>Gunneridae</taxon>
        <taxon>Pentapetalae</taxon>
        <taxon>rosids</taxon>
        <taxon>fabids</taxon>
        <taxon>Rosales</taxon>
        <taxon>Rhamnaceae</taxon>
        <taxon>rhamnoid group</taxon>
        <taxon>Rhamneae</taxon>
        <taxon>Rhamnella</taxon>
    </lineage>
</organism>
<dbReference type="InterPro" id="IPR001810">
    <property type="entry name" value="F-box_dom"/>
</dbReference>
<comment type="caution">
    <text evidence="2">The sequence shown here is derived from an EMBL/GenBank/DDBJ whole genome shotgun (WGS) entry which is preliminary data.</text>
</comment>
<evidence type="ECO:0000313" key="3">
    <source>
        <dbReference type="Proteomes" id="UP000796880"/>
    </source>
</evidence>
<dbReference type="Proteomes" id="UP000796880">
    <property type="component" value="Unassembled WGS sequence"/>
</dbReference>
<gene>
    <name evidence="2" type="ORF">FNV43_RR06612</name>
</gene>
<name>A0A8K0HDA3_9ROSA</name>
<dbReference type="Pfam" id="PF00646">
    <property type="entry name" value="F-box"/>
    <property type="match status" value="1"/>
</dbReference>
<evidence type="ECO:0000313" key="2">
    <source>
        <dbReference type="EMBL" id="KAF3450527.1"/>
    </source>
</evidence>
<feature type="domain" description="F-box" evidence="1">
    <location>
        <begin position="14"/>
        <end position="60"/>
    </location>
</feature>
<dbReference type="SUPFAM" id="SSF81383">
    <property type="entry name" value="F-box domain"/>
    <property type="match status" value="1"/>
</dbReference>
<keyword evidence="3" id="KW-1185">Reference proteome</keyword>
<dbReference type="EMBL" id="VOIH02000003">
    <property type="protein sequence ID" value="KAF3450527.1"/>
    <property type="molecule type" value="Genomic_DNA"/>
</dbReference>
<protein>
    <recommendedName>
        <fullName evidence="1">F-box domain-containing protein</fullName>
    </recommendedName>
</protein>
<dbReference type="InterPro" id="IPR052361">
    <property type="entry name" value="F-box_domain"/>
</dbReference>
<accession>A0A8K0HDA3</accession>
<proteinExistence type="predicted"/>
<sequence length="323" mass="36114">MKEVDEVVNGSIRRGGVSSVPLEIIEEILLKIASPKLLMRFKCVCKSWLSLIRDSRFPAMQLRLHPGVTSSALPVLVFRLPQATKYSLNNANFCVHDEDIGGPPIFSHPDHELRVAGGLRPCYKGFPVDGQRKGYVVGSCNGISSSPLMDDDKVLSVRRRNGYVSNLLRVYLIVETYWSSSGVVNGQYLHWSVEVKHQNKPPPEYSIVCFDPEREVFELLNPPLKYSAHDEIKLGKLFDCLTLLQNFYSPIDVWVMKQHGVAASRTKLFTINTSFVLSLSLSVLDTSGKHVMKNTFEGGTLEQLTQPLTNPLLSCASNKAEYT</sequence>
<dbReference type="OrthoDB" id="591557at2759"/>
<dbReference type="Gene3D" id="1.20.1280.50">
    <property type="match status" value="1"/>
</dbReference>
<dbReference type="InterPro" id="IPR036047">
    <property type="entry name" value="F-box-like_dom_sf"/>
</dbReference>